<evidence type="ECO:0000313" key="2">
    <source>
        <dbReference type="EMBL" id="MXU96615.1"/>
    </source>
</evidence>
<evidence type="ECO:0000256" key="1">
    <source>
        <dbReference type="SAM" id="SignalP"/>
    </source>
</evidence>
<dbReference type="AlphaFoldDB" id="A0A6B0V486"/>
<feature type="chain" id="PRO_5025381740" evidence="1">
    <location>
        <begin position="24"/>
        <end position="222"/>
    </location>
</feature>
<proteinExistence type="predicted"/>
<name>A0A6B0V486_IXORI</name>
<feature type="signal peptide" evidence="1">
    <location>
        <begin position="1"/>
        <end position="23"/>
    </location>
</feature>
<accession>A0A6B0V486</accession>
<dbReference type="EMBL" id="GIFC01014532">
    <property type="protein sequence ID" value="MXU96615.1"/>
    <property type="molecule type" value="Transcribed_RNA"/>
</dbReference>
<keyword evidence="1" id="KW-0732">Signal</keyword>
<organism evidence="2">
    <name type="scientific">Ixodes ricinus</name>
    <name type="common">Common tick</name>
    <name type="synonym">Acarus ricinus</name>
    <dbReference type="NCBI Taxonomy" id="34613"/>
    <lineage>
        <taxon>Eukaryota</taxon>
        <taxon>Metazoa</taxon>
        <taxon>Ecdysozoa</taxon>
        <taxon>Arthropoda</taxon>
        <taxon>Chelicerata</taxon>
        <taxon>Arachnida</taxon>
        <taxon>Acari</taxon>
        <taxon>Parasitiformes</taxon>
        <taxon>Ixodida</taxon>
        <taxon>Ixodoidea</taxon>
        <taxon>Ixodidae</taxon>
        <taxon>Ixodinae</taxon>
        <taxon>Ixodes</taxon>
    </lineage>
</organism>
<protein>
    <submittedName>
        <fullName evidence="2">Putative secreted protein</fullName>
    </submittedName>
</protein>
<sequence length="222" mass="25397">MDATRIFWFTLKLLVATIGMCGATREKTVENYVDYVIKLSYTYIDAKIPDNESVVLKNVEIFLNDSLDPHFFREISLGKFSGLGTTFHRTGSCYVKEKRIEFTISCKIEFKDLHVQLPTIKDDGTIITLFINATGNLYLSWPKDENPVKVNIITLSNVTFKMKAYNTYGVESSTMPPTYSLDSDSPTQFKETYKLLFQHLITQGAFKDALELTFKNVPKHPF</sequence>
<reference evidence="2" key="1">
    <citation type="submission" date="2019-12" db="EMBL/GenBank/DDBJ databases">
        <title>An insight into the sialome of adult female Ixodes ricinus ticks feeding for 6 days.</title>
        <authorList>
            <person name="Perner J."/>
            <person name="Ribeiro J.M.C."/>
        </authorList>
    </citation>
    <scope>NUCLEOTIDE SEQUENCE</scope>
    <source>
        <strain evidence="2">Semi-engorged</strain>
        <tissue evidence="2">Salivary glands</tissue>
    </source>
</reference>